<dbReference type="PANTHER" id="PTHR43748">
    <property type="entry name" value="RIBOSE-5-PHOSPHATE ISOMERASE 3, CHLOROPLASTIC-RELATED"/>
    <property type="match status" value="1"/>
</dbReference>
<evidence type="ECO:0000256" key="5">
    <source>
        <dbReference type="ARBA" id="ARBA00023235"/>
    </source>
</evidence>
<dbReference type="AlphaFoldDB" id="A0AAQ3K3F1"/>
<comment type="pathway">
    <text evidence="2">Carbohydrate degradation; pentose phosphate pathway; D-ribose 5-phosphate from D-ribulose 5-phosphate (non-oxidative stage): step 1/1.</text>
</comment>
<evidence type="ECO:0000256" key="3">
    <source>
        <dbReference type="ARBA" id="ARBA00008088"/>
    </source>
</evidence>
<dbReference type="EMBL" id="CP136892">
    <property type="protein sequence ID" value="WOL00439.1"/>
    <property type="molecule type" value="Genomic_DNA"/>
</dbReference>
<name>A0AAQ3K3F1_9LILI</name>
<keyword evidence="5 6" id="KW-0413">Isomerase</keyword>
<dbReference type="InterPro" id="IPR050262">
    <property type="entry name" value="Ribose-5P_isomerase"/>
</dbReference>
<sequence length="146" mass="14978">MVLGLGTSSTAAHALDRIGELLHCGILRDVVSILTSEWAVGRAAAAVGIPLADLNTHPVVNLSNDNTDEVDPALNLVKGQGGSVLCEKVVEGANRRFVVIVDKSKFVSRLGASDLGSPWRPSPSAGSSLSAASEASSMACRALISS</sequence>
<gene>
    <name evidence="6" type="ORF">Cni_G09152</name>
</gene>
<comment type="similarity">
    <text evidence="3">Belongs to the ribose 5-phosphate isomerase family.</text>
</comment>
<keyword evidence="7" id="KW-1185">Reference proteome</keyword>
<proteinExistence type="inferred from homology"/>
<dbReference type="SUPFAM" id="SSF100950">
    <property type="entry name" value="NagB/RpiA/CoA transferase-like"/>
    <property type="match status" value="1"/>
</dbReference>
<protein>
    <recommendedName>
        <fullName evidence="4">ribose-5-phosphate isomerase</fullName>
        <ecNumber evidence="4">5.3.1.6</ecNumber>
    </recommendedName>
</protein>
<accession>A0AAQ3K3F1</accession>
<reference evidence="6 7" key="1">
    <citation type="submission" date="2023-10" db="EMBL/GenBank/DDBJ databases">
        <title>Chromosome-scale genome assembly provides insights into flower coloration mechanisms of Canna indica.</title>
        <authorList>
            <person name="Li C."/>
        </authorList>
    </citation>
    <scope>NUCLEOTIDE SEQUENCE [LARGE SCALE GENOMIC DNA]</scope>
    <source>
        <tissue evidence="6">Flower</tissue>
    </source>
</reference>
<dbReference type="PANTHER" id="PTHR43748:SF2">
    <property type="entry name" value="RIBOSE-5-PHOSPHATE ISOMERASE 2-RELATED"/>
    <property type="match status" value="1"/>
</dbReference>
<dbReference type="GO" id="GO:0009052">
    <property type="term" value="P:pentose-phosphate shunt, non-oxidative branch"/>
    <property type="evidence" value="ECO:0007669"/>
    <property type="project" value="InterPro"/>
</dbReference>
<evidence type="ECO:0000256" key="4">
    <source>
        <dbReference type="ARBA" id="ARBA00011959"/>
    </source>
</evidence>
<organism evidence="6 7">
    <name type="scientific">Canna indica</name>
    <name type="common">Indian-shot</name>
    <dbReference type="NCBI Taxonomy" id="4628"/>
    <lineage>
        <taxon>Eukaryota</taxon>
        <taxon>Viridiplantae</taxon>
        <taxon>Streptophyta</taxon>
        <taxon>Embryophyta</taxon>
        <taxon>Tracheophyta</taxon>
        <taxon>Spermatophyta</taxon>
        <taxon>Magnoliopsida</taxon>
        <taxon>Liliopsida</taxon>
        <taxon>Zingiberales</taxon>
        <taxon>Cannaceae</taxon>
        <taxon>Canna</taxon>
    </lineage>
</organism>
<dbReference type="InterPro" id="IPR037171">
    <property type="entry name" value="NagB/RpiA_transferase-like"/>
</dbReference>
<dbReference type="EC" id="5.3.1.6" evidence="4"/>
<dbReference type="InterPro" id="IPR004788">
    <property type="entry name" value="Ribose5P_isomerase_type_A"/>
</dbReference>
<dbReference type="Proteomes" id="UP001327560">
    <property type="component" value="Chromosome 3"/>
</dbReference>
<evidence type="ECO:0000313" key="6">
    <source>
        <dbReference type="EMBL" id="WOL00439.1"/>
    </source>
</evidence>
<dbReference type="Gene3D" id="3.40.50.1360">
    <property type="match status" value="1"/>
</dbReference>
<dbReference type="Pfam" id="PF06026">
    <property type="entry name" value="Rib_5-P_isom_A"/>
    <property type="match status" value="1"/>
</dbReference>
<dbReference type="GO" id="GO:0004751">
    <property type="term" value="F:ribose-5-phosphate isomerase activity"/>
    <property type="evidence" value="ECO:0007669"/>
    <property type="project" value="UniProtKB-EC"/>
</dbReference>
<evidence type="ECO:0000256" key="2">
    <source>
        <dbReference type="ARBA" id="ARBA00004988"/>
    </source>
</evidence>
<evidence type="ECO:0000313" key="7">
    <source>
        <dbReference type="Proteomes" id="UP001327560"/>
    </source>
</evidence>
<comment type="catalytic activity">
    <reaction evidence="1">
        <text>aldehydo-D-ribose 5-phosphate = D-ribulose 5-phosphate</text>
        <dbReference type="Rhea" id="RHEA:14657"/>
        <dbReference type="ChEBI" id="CHEBI:58121"/>
        <dbReference type="ChEBI" id="CHEBI:58273"/>
        <dbReference type="EC" id="5.3.1.6"/>
    </reaction>
</comment>
<evidence type="ECO:0000256" key="1">
    <source>
        <dbReference type="ARBA" id="ARBA00001713"/>
    </source>
</evidence>